<accession>A0A5B6UYZ7</accession>
<dbReference type="Proteomes" id="UP000325315">
    <property type="component" value="Unassembled WGS sequence"/>
</dbReference>
<sequence length="75" mass="8981">MLWLHIKASYGRRCRTLICWPKLSERMVVESKLIQEVENVVKLIKVEEIEVHDDLSYEEKSVEILAREVKELRNK</sequence>
<dbReference type="EMBL" id="SMMG02000009">
    <property type="protein sequence ID" value="KAA3462324.1"/>
    <property type="molecule type" value="Genomic_DNA"/>
</dbReference>
<dbReference type="AlphaFoldDB" id="A0A5B6UYZ7"/>
<proteinExistence type="predicted"/>
<reference evidence="2" key="1">
    <citation type="journal article" date="2019" name="Plant Biotechnol. J.">
        <title>Genome sequencing of the Australian wild diploid species Gossypium australe highlights disease resistance and delayed gland morphogenesis.</title>
        <authorList>
            <person name="Cai Y."/>
            <person name="Cai X."/>
            <person name="Wang Q."/>
            <person name="Wang P."/>
            <person name="Zhang Y."/>
            <person name="Cai C."/>
            <person name="Xu Y."/>
            <person name="Wang K."/>
            <person name="Zhou Z."/>
            <person name="Wang C."/>
            <person name="Geng S."/>
            <person name="Li B."/>
            <person name="Dong Q."/>
            <person name="Hou Y."/>
            <person name="Wang H."/>
            <person name="Ai P."/>
            <person name="Liu Z."/>
            <person name="Yi F."/>
            <person name="Sun M."/>
            <person name="An G."/>
            <person name="Cheng J."/>
            <person name="Zhang Y."/>
            <person name="Shi Q."/>
            <person name="Xie Y."/>
            <person name="Shi X."/>
            <person name="Chang Y."/>
            <person name="Huang F."/>
            <person name="Chen Y."/>
            <person name="Hong S."/>
            <person name="Mi L."/>
            <person name="Sun Q."/>
            <person name="Zhang L."/>
            <person name="Zhou B."/>
            <person name="Peng R."/>
            <person name="Zhang X."/>
            <person name="Liu F."/>
        </authorList>
    </citation>
    <scope>NUCLEOTIDE SEQUENCE [LARGE SCALE GENOMIC DNA]</scope>
    <source>
        <strain evidence="2">cv. PA1801</strain>
    </source>
</reference>
<gene>
    <name evidence="1" type="ORF">EPI10_028817</name>
</gene>
<evidence type="ECO:0000313" key="1">
    <source>
        <dbReference type="EMBL" id="KAA3462324.1"/>
    </source>
</evidence>
<evidence type="ECO:0000313" key="2">
    <source>
        <dbReference type="Proteomes" id="UP000325315"/>
    </source>
</evidence>
<comment type="caution">
    <text evidence="1">The sequence shown here is derived from an EMBL/GenBank/DDBJ whole genome shotgun (WGS) entry which is preliminary data.</text>
</comment>
<protein>
    <submittedName>
        <fullName evidence="1">Uncharacterized protein</fullName>
    </submittedName>
</protein>
<name>A0A5B6UYZ7_9ROSI</name>
<organism evidence="1 2">
    <name type="scientific">Gossypium australe</name>
    <dbReference type="NCBI Taxonomy" id="47621"/>
    <lineage>
        <taxon>Eukaryota</taxon>
        <taxon>Viridiplantae</taxon>
        <taxon>Streptophyta</taxon>
        <taxon>Embryophyta</taxon>
        <taxon>Tracheophyta</taxon>
        <taxon>Spermatophyta</taxon>
        <taxon>Magnoliopsida</taxon>
        <taxon>eudicotyledons</taxon>
        <taxon>Gunneridae</taxon>
        <taxon>Pentapetalae</taxon>
        <taxon>rosids</taxon>
        <taxon>malvids</taxon>
        <taxon>Malvales</taxon>
        <taxon>Malvaceae</taxon>
        <taxon>Malvoideae</taxon>
        <taxon>Gossypium</taxon>
    </lineage>
</organism>
<keyword evidence="2" id="KW-1185">Reference proteome</keyword>